<keyword evidence="2" id="KW-1185">Reference proteome</keyword>
<organism evidence="1 2">
    <name type="scientific">Agrococcus baldri</name>
    <dbReference type="NCBI Taxonomy" id="153730"/>
    <lineage>
        <taxon>Bacteria</taxon>
        <taxon>Bacillati</taxon>
        <taxon>Actinomycetota</taxon>
        <taxon>Actinomycetes</taxon>
        <taxon>Micrococcales</taxon>
        <taxon>Microbacteriaceae</taxon>
        <taxon>Agrococcus</taxon>
    </lineage>
</organism>
<accession>A0AA94L0F7</accession>
<dbReference type="AlphaFoldDB" id="A0AA94L0F7"/>
<dbReference type="RefSeq" id="WP_092919794.1">
    <property type="nucleotide sequence ID" value="NZ_FOZN01000004.1"/>
</dbReference>
<protein>
    <recommendedName>
        <fullName evidence="3">Lipoprotein</fullName>
    </recommendedName>
</protein>
<comment type="caution">
    <text evidence="1">The sequence shown here is derived from an EMBL/GenBank/DDBJ whole genome shotgun (WGS) entry which is preliminary data.</text>
</comment>
<proteinExistence type="predicted"/>
<evidence type="ECO:0008006" key="3">
    <source>
        <dbReference type="Google" id="ProtNLM"/>
    </source>
</evidence>
<sequence>MAVRRMALVLVIALAVALVPGACAPLPPLAVTYRAAVQPPVVLPGDDASAASVAASERLLEASDVIFLASASRADDLAETAVATGAPLLIAGPGVADELARLGATSVVALAGDDLGTLNGQLERFDLDPAVPPAEQDLPAIEVTQPAPPVVLLTDSAAAADVSADATAAAETVVRAASGTTADLPGGDPRRSSETVATASAHAGATVLALGDSFGATPLLAERFTAAATEVELPGGGQIVFPTRMFVALYGHPGVPVLGELGEQDLDWAVTRARERAAQFQALTDRTVVPAFEIIATVAAGAAGDDGNYSNEVSVETLRPWVERAGEEGMYVVLDLQPGLSSFPEQARLYEELLVLPHVGLALDPEWRLLPGQRHLEQIGSVDAAEINETLDWLAELTAAHALPQKVVVLHQFTRRMIRDRAQLDTAHDELALVLHVDGNGTQAAKLETWNALLRDLPAGIAMGWKNFIDEDHPMLDPAATMAIEPTPVFVSYQ</sequence>
<reference evidence="1 2" key="1">
    <citation type="submission" date="2016-10" db="EMBL/GenBank/DDBJ databases">
        <authorList>
            <person name="Varghese N."/>
            <person name="Submissions S."/>
        </authorList>
    </citation>
    <scope>NUCLEOTIDE SEQUENCE [LARGE SCALE GENOMIC DNA]</scope>
    <source>
        <strain evidence="1 2">IAM 15147</strain>
    </source>
</reference>
<evidence type="ECO:0000313" key="1">
    <source>
        <dbReference type="EMBL" id="SFS17996.1"/>
    </source>
</evidence>
<gene>
    <name evidence="1" type="ORF">SAMN04487783_2476</name>
</gene>
<dbReference type="EMBL" id="FOZN01000004">
    <property type="protein sequence ID" value="SFS17996.1"/>
    <property type="molecule type" value="Genomic_DNA"/>
</dbReference>
<evidence type="ECO:0000313" key="2">
    <source>
        <dbReference type="Proteomes" id="UP000198506"/>
    </source>
</evidence>
<dbReference type="Proteomes" id="UP000198506">
    <property type="component" value="Unassembled WGS sequence"/>
</dbReference>
<name>A0AA94L0F7_9MICO</name>